<evidence type="ECO:0000313" key="2">
    <source>
        <dbReference type="EMBL" id="KAH9366929.1"/>
    </source>
</evidence>
<sequence length="178" mass="20041">MPTSRHKTIWRWNCRGYRAKRSQLQAHLSTQDKQPDIIALQGTWSNPKLLNYTAYTHPEHPQLATLVNRNICTSASEITNTNIPHVFITLLPVKKEQQPLHVLNIYSQPKQTIPNSKALLLEALKIAGRQPLIIVGDINAPHEAWGCHKTTSKGRKLEESIQTLGLTLHNTPGSAIRI</sequence>
<dbReference type="AlphaFoldDB" id="A0A9J6FX42"/>
<dbReference type="Proteomes" id="UP000821853">
    <property type="component" value="Chromosome 2"/>
</dbReference>
<dbReference type="Pfam" id="PF14529">
    <property type="entry name" value="Exo_endo_phos_2"/>
    <property type="match status" value="1"/>
</dbReference>
<comment type="caution">
    <text evidence="2">The sequence shown here is derived from an EMBL/GenBank/DDBJ whole genome shotgun (WGS) entry which is preliminary data.</text>
</comment>
<feature type="domain" description="Endonuclease/exonuclease/phosphatase" evidence="1">
    <location>
        <begin position="101"/>
        <end position="176"/>
    </location>
</feature>
<dbReference type="InterPro" id="IPR036691">
    <property type="entry name" value="Endo/exonu/phosph_ase_sf"/>
</dbReference>
<evidence type="ECO:0000313" key="3">
    <source>
        <dbReference type="Proteomes" id="UP000821853"/>
    </source>
</evidence>
<dbReference type="InterPro" id="IPR005135">
    <property type="entry name" value="Endo/exonuclease/phosphatase"/>
</dbReference>
<organism evidence="2 3">
    <name type="scientific">Haemaphysalis longicornis</name>
    <name type="common">Bush tick</name>
    <dbReference type="NCBI Taxonomy" id="44386"/>
    <lineage>
        <taxon>Eukaryota</taxon>
        <taxon>Metazoa</taxon>
        <taxon>Ecdysozoa</taxon>
        <taxon>Arthropoda</taxon>
        <taxon>Chelicerata</taxon>
        <taxon>Arachnida</taxon>
        <taxon>Acari</taxon>
        <taxon>Parasitiformes</taxon>
        <taxon>Ixodida</taxon>
        <taxon>Ixodoidea</taxon>
        <taxon>Ixodidae</taxon>
        <taxon>Haemaphysalinae</taxon>
        <taxon>Haemaphysalis</taxon>
    </lineage>
</organism>
<evidence type="ECO:0000259" key="1">
    <source>
        <dbReference type="Pfam" id="PF14529"/>
    </source>
</evidence>
<dbReference type="GO" id="GO:0003824">
    <property type="term" value="F:catalytic activity"/>
    <property type="evidence" value="ECO:0007669"/>
    <property type="project" value="InterPro"/>
</dbReference>
<dbReference type="OMA" id="HEAWGCH"/>
<dbReference type="OrthoDB" id="6513770at2759"/>
<dbReference type="Gene3D" id="3.60.10.10">
    <property type="entry name" value="Endonuclease/exonuclease/phosphatase"/>
    <property type="match status" value="1"/>
</dbReference>
<dbReference type="VEuPathDB" id="VectorBase:HLOH_055793"/>
<dbReference type="EMBL" id="JABSTR010000004">
    <property type="protein sequence ID" value="KAH9366929.1"/>
    <property type="molecule type" value="Genomic_DNA"/>
</dbReference>
<dbReference type="SUPFAM" id="SSF56219">
    <property type="entry name" value="DNase I-like"/>
    <property type="match status" value="1"/>
</dbReference>
<reference evidence="2 3" key="1">
    <citation type="journal article" date="2020" name="Cell">
        <title>Large-Scale Comparative Analyses of Tick Genomes Elucidate Their Genetic Diversity and Vector Capacities.</title>
        <authorList>
            <consortium name="Tick Genome and Microbiome Consortium (TIGMIC)"/>
            <person name="Jia N."/>
            <person name="Wang J."/>
            <person name="Shi W."/>
            <person name="Du L."/>
            <person name="Sun Y."/>
            <person name="Zhan W."/>
            <person name="Jiang J.F."/>
            <person name="Wang Q."/>
            <person name="Zhang B."/>
            <person name="Ji P."/>
            <person name="Bell-Sakyi L."/>
            <person name="Cui X.M."/>
            <person name="Yuan T.T."/>
            <person name="Jiang B.G."/>
            <person name="Yang W.F."/>
            <person name="Lam T.T."/>
            <person name="Chang Q.C."/>
            <person name="Ding S.J."/>
            <person name="Wang X.J."/>
            <person name="Zhu J.G."/>
            <person name="Ruan X.D."/>
            <person name="Zhao L."/>
            <person name="Wei J.T."/>
            <person name="Ye R.Z."/>
            <person name="Que T.C."/>
            <person name="Du C.H."/>
            <person name="Zhou Y.H."/>
            <person name="Cheng J.X."/>
            <person name="Dai P.F."/>
            <person name="Guo W.B."/>
            <person name="Han X.H."/>
            <person name="Huang E.J."/>
            <person name="Li L.F."/>
            <person name="Wei W."/>
            <person name="Gao Y.C."/>
            <person name="Liu J.Z."/>
            <person name="Shao H.Z."/>
            <person name="Wang X."/>
            <person name="Wang C.C."/>
            <person name="Yang T.C."/>
            <person name="Huo Q.B."/>
            <person name="Li W."/>
            <person name="Chen H.Y."/>
            <person name="Chen S.E."/>
            <person name="Zhou L.G."/>
            <person name="Ni X.B."/>
            <person name="Tian J.H."/>
            <person name="Sheng Y."/>
            <person name="Liu T."/>
            <person name="Pan Y.S."/>
            <person name="Xia L.Y."/>
            <person name="Li J."/>
            <person name="Zhao F."/>
            <person name="Cao W.C."/>
        </authorList>
    </citation>
    <scope>NUCLEOTIDE SEQUENCE [LARGE SCALE GENOMIC DNA]</scope>
    <source>
        <strain evidence="2">HaeL-2018</strain>
    </source>
</reference>
<gene>
    <name evidence="2" type="ORF">HPB48_021210</name>
</gene>
<accession>A0A9J6FX42</accession>
<name>A0A9J6FX42_HAELO</name>
<keyword evidence="3" id="KW-1185">Reference proteome</keyword>
<proteinExistence type="predicted"/>
<protein>
    <recommendedName>
        <fullName evidence="1">Endonuclease/exonuclease/phosphatase domain-containing protein</fullName>
    </recommendedName>
</protein>